<accession>A0A0B8ZL64</accession>
<comment type="caution">
    <text evidence="1">The sequence shown here is derived from an EMBL/GenBank/DDBJ whole genome shotgun (WGS) entry which is preliminary data.</text>
</comment>
<dbReference type="AlphaFoldDB" id="A0A0B8ZL64"/>
<dbReference type="EMBL" id="JRVC01000007">
    <property type="protein sequence ID" value="KHS47034.1"/>
    <property type="molecule type" value="Genomic_DNA"/>
</dbReference>
<dbReference type="STRING" id="48936.NJ75_01871"/>
<dbReference type="Proteomes" id="UP000031338">
    <property type="component" value="Unassembled WGS sequence"/>
</dbReference>
<keyword evidence="2" id="KW-1185">Reference proteome</keyword>
<evidence type="ECO:0000313" key="1">
    <source>
        <dbReference type="EMBL" id="KHS47034.1"/>
    </source>
</evidence>
<protein>
    <submittedName>
        <fullName evidence="1">Uncharacterized protein</fullName>
    </submittedName>
</protein>
<dbReference type="PATRIC" id="fig|48936.3.peg.1886"/>
<organism evidence="1 2">
    <name type="scientific">Novosphingobium subterraneum</name>
    <dbReference type="NCBI Taxonomy" id="48936"/>
    <lineage>
        <taxon>Bacteria</taxon>
        <taxon>Pseudomonadati</taxon>
        <taxon>Pseudomonadota</taxon>
        <taxon>Alphaproteobacteria</taxon>
        <taxon>Sphingomonadales</taxon>
        <taxon>Sphingomonadaceae</taxon>
        <taxon>Novosphingobium</taxon>
    </lineage>
</organism>
<name>A0A0B8ZL64_9SPHN</name>
<proteinExistence type="predicted"/>
<reference evidence="1 2" key="1">
    <citation type="submission" date="2014-10" db="EMBL/GenBank/DDBJ databases">
        <title>Draft genome sequence of Novosphingobium subterraneum DSM 12447.</title>
        <authorList>
            <person name="Gan H.M."/>
            <person name="Gan H.Y."/>
            <person name="Savka M.A."/>
        </authorList>
    </citation>
    <scope>NUCLEOTIDE SEQUENCE [LARGE SCALE GENOMIC DNA]</scope>
    <source>
        <strain evidence="1 2">DSM 12447</strain>
    </source>
</reference>
<gene>
    <name evidence="1" type="ORF">NJ75_01871</name>
</gene>
<evidence type="ECO:0000313" key="2">
    <source>
        <dbReference type="Proteomes" id="UP000031338"/>
    </source>
</evidence>
<sequence>MRLSIASILKTQVARLLVAVPALIVFGQGELKAYTPPPVPPTAEQIEAVRALIAQLAPWDADMNPEMRTAVANWLREQHSDATPNQRAAFMLKVAERYRKAMRSPDDATLQELAIPYRYIEERSVHSLMAFLDAPDGYSFRNRFEDLPIRHEGAARRVLPQLTEIFAEAVEGAARLEEVNKKKR</sequence>